<dbReference type="GO" id="GO:0046872">
    <property type="term" value="F:metal ion binding"/>
    <property type="evidence" value="ECO:0007669"/>
    <property type="project" value="UniProtKB-KW"/>
</dbReference>
<accession>T1JRD4</accession>
<sequence>MSSVVCCLFHLFVLCVSNSNSRFYQDSIFSVQLFVTNFKLNSCYPGFLQSEDSQSTSRHPLCARCRNHGEEVLKKGHKRFCKFAACTCVNCVLISERQRLMAKQNALRKQQEQDKQYGPPPPPPPPPSLPMMSVTSRMLLELLASINMYNMYYSMNCPNR</sequence>
<dbReference type="InterPro" id="IPR026607">
    <property type="entry name" value="DMRT"/>
</dbReference>
<name>T1JRD4_TETUR</name>
<proteinExistence type="predicted"/>
<evidence type="ECO:0000256" key="6">
    <source>
        <dbReference type="SAM" id="MobiDB-lite"/>
    </source>
</evidence>
<dbReference type="PANTHER" id="PTHR12322">
    <property type="entry name" value="DOUBLESEX AND MAB-3 RELATED TRANSCRIPTION FACTOR DMRT"/>
    <property type="match status" value="1"/>
</dbReference>
<dbReference type="Gene3D" id="4.10.1040.10">
    <property type="entry name" value="DM DNA-binding domain"/>
    <property type="match status" value="1"/>
</dbReference>
<feature type="DNA-binding region" description="DM" evidence="5">
    <location>
        <begin position="62"/>
        <end position="109"/>
    </location>
</feature>
<comment type="subcellular location">
    <subcellularLocation>
        <location evidence="5">Nucleus</location>
    </subcellularLocation>
</comment>
<evidence type="ECO:0000256" key="3">
    <source>
        <dbReference type="ARBA" id="ARBA00023125"/>
    </source>
</evidence>
<evidence type="ECO:0000256" key="7">
    <source>
        <dbReference type="SAM" id="SignalP"/>
    </source>
</evidence>
<dbReference type="Pfam" id="PF00751">
    <property type="entry name" value="DM"/>
    <property type="match status" value="1"/>
</dbReference>
<evidence type="ECO:0000259" key="8">
    <source>
        <dbReference type="PROSITE" id="PS50809"/>
    </source>
</evidence>
<dbReference type="PROSITE" id="PS50809">
    <property type="entry name" value="DM_2"/>
    <property type="match status" value="1"/>
</dbReference>
<reference evidence="10" key="1">
    <citation type="submission" date="2011-08" db="EMBL/GenBank/DDBJ databases">
        <authorList>
            <person name="Rombauts S."/>
        </authorList>
    </citation>
    <scope>NUCLEOTIDE SEQUENCE</scope>
    <source>
        <strain evidence="10">London</strain>
    </source>
</reference>
<evidence type="ECO:0000256" key="2">
    <source>
        <dbReference type="ARBA" id="ARBA00022833"/>
    </source>
</evidence>
<evidence type="ECO:0000256" key="5">
    <source>
        <dbReference type="PROSITE-ProRule" id="PRU00070"/>
    </source>
</evidence>
<dbReference type="GO" id="GO:0000978">
    <property type="term" value="F:RNA polymerase II cis-regulatory region sequence-specific DNA binding"/>
    <property type="evidence" value="ECO:0007669"/>
    <property type="project" value="TreeGrafter"/>
</dbReference>
<dbReference type="STRING" id="32264.T1JRD4"/>
<feature type="signal peptide" evidence="7">
    <location>
        <begin position="1"/>
        <end position="21"/>
    </location>
</feature>
<evidence type="ECO:0000313" key="10">
    <source>
        <dbReference type="Proteomes" id="UP000015104"/>
    </source>
</evidence>
<evidence type="ECO:0000313" key="9">
    <source>
        <dbReference type="EnsemblMetazoa" id="tetur01g06490.1"/>
    </source>
</evidence>
<feature type="domain" description="DM" evidence="8">
    <location>
        <begin position="62"/>
        <end position="109"/>
    </location>
</feature>
<dbReference type="GO" id="GO:0007548">
    <property type="term" value="P:sex differentiation"/>
    <property type="evidence" value="ECO:0007669"/>
    <property type="project" value="TreeGrafter"/>
</dbReference>
<dbReference type="InterPro" id="IPR001275">
    <property type="entry name" value="DM_DNA-bd"/>
</dbReference>
<dbReference type="InterPro" id="IPR036407">
    <property type="entry name" value="DM_DNA-bd_sf"/>
</dbReference>
<reference evidence="9" key="2">
    <citation type="submission" date="2015-06" db="UniProtKB">
        <authorList>
            <consortium name="EnsemblMetazoa"/>
        </authorList>
    </citation>
    <scope>IDENTIFICATION</scope>
</reference>
<dbReference type="AlphaFoldDB" id="T1JRD4"/>
<keyword evidence="2 5" id="KW-0862">Zinc</keyword>
<feature type="chain" id="PRO_5004579908" description="DM domain-containing protein" evidence="7">
    <location>
        <begin position="22"/>
        <end position="160"/>
    </location>
</feature>
<feature type="compositionally biased region" description="Pro residues" evidence="6">
    <location>
        <begin position="118"/>
        <end position="129"/>
    </location>
</feature>
<dbReference type="HOGENOM" id="CLU_1654380_0_0_1"/>
<dbReference type="SUPFAM" id="SSF82927">
    <property type="entry name" value="Cysteine-rich DNA binding domain, (DM domain)"/>
    <property type="match status" value="1"/>
</dbReference>
<protein>
    <recommendedName>
        <fullName evidence="8">DM domain-containing protein</fullName>
    </recommendedName>
</protein>
<dbReference type="Proteomes" id="UP000015104">
    <property type="component" value="Unassembled WGS sequence"/>
</dbReference>
<dbReference type="SMART" id="SM00301">
    <property type="entry name" value="DM"/>
    <property type="match status" value="1"/>
</dbReference>
<dbReference type="eggNOG" id="KOG3815">
    <property type="taxonomic scope" value="Eukaryota"/>
</dbReference>
<evidence type="ECO:0000256" key="1">
    <source>
        <dbReference type="ARBA" id="ARBA00022723"/>
    </source>
</evidence>
<feature type="region of interest" description="Disordered" evidence="6">
    <location>
        <begin position="104"/>
        <end position="132"/>
    </location>
</feature>
<organism evidence="9 10">
    <name type="scientific">Tetranychus urticae</name>
    <name type="common">Two-spotted spider mite</name>
    <dbReference type="NCBI Taxonomy" id="32264"/>
    <lineage>
        <taxon>Eukaryota</taxon>
        <taxon>Metazoa</taxon>
        <taxon>Ecdysozoa</taxon>
        <taxon>Arthropoda</taxon>
        <taxon>Chelicerata</taxon>
        <taxon>Arachnida</taxon>
        <taxon>Acari</taxon>
        <taxon>Acariformes</taxon>
        <taxon>Trombidiformes</taxon>
        <taxon>Prostigmata</taxon>
        <taxon>Eleutherengona</taxon>
        <taxon>Raphignathae</taxon>
        <taxon>Tetranychoidea</taxon>
        <taxon>Tetranychidae</taxon>
        <taxon>Tetranychus</taxon>
    </lineage>
</organism>
<dbReference type="FunFam" id="4.10.1040.10:FF:000001">
    <property type="entry name" value="doublesex- and mab-3-related transcription factor 1"/>
    <property type="match status" value="1"/>
</dbReference>
<keyword evidence="10" id="KW-1185">Reference proteome</keyword>
<evidence type="ECO:0000256" key="4">
    <source>
        <dbReference type="ARBA" id="ARBA00023242"/>
    </source>
</evidence>
<keyword evidence="7" id="KW-0732">Signal</keyword>
<dbReference type="PANTHER" id="PTHR12322:SF53">
    <property type="entry name" value="DOUBLESEX-MAB RELATED 11E"/>
    <property type="match status" value="1"/>
</dbReference>
<dbReference type="EMBL" id="CAEY01000448">
    <property type="status" value="NOT_ANNOTATED_CDS"/>
    <property type="molecule type" value="Genomic_DNA"/>
</dbReference>
<keyword evidence="3 5" id="KW-0238">DNA-binding</keyword>
<dbReference type="EnsemblMetazoa" id="tetur01g06490.1">
    <property type="protein sequence ID" value="tetur01g06490.1"/>
    <property type="gene ID" value="tetur01g06490"/>
</dbReference>
<dbReference type="GO" id="GO:0005634">
    <property type="term" value="C:nucleus"/>
    <property type="evidence" value="ECO:0007669"/>
    <property type="project" value="UniProtKB-SubCell"/>
</dbReference>
<dbReference type="GO" id="GO:0000981">
    <property type="term" value="F:DNA-binding transcription factor activity, RNA polymerase II-specific"/>
    <property type="evidence" value="ECO:0007669"/>
    <property type="project" value="TreeGrafter"/>
</dbReference>
<keyword evidence="1 5" id="KW-0479">Metal-binding</keyword>
<keyword evidence="4 5" id="KW-0539">Nucleus</keyword>
<dbReference type="PROSITE" id="PS40000">
    <property type="entry name" value="DM_1"/>
    <property type="match status" value="1"/>
</dbReference>